<dbReference type="EMBL" id="QWDM01000209">
    <property type="protein sequence ID" value="RUT67549.1"/>
    <property type="molecule type" value="Genomic_DNA"/>
</dbReference>
<sequence length="99" mass="10189">NFAPRVMLSTRDLAATGLSQDGARVTHRLQVAAPGAGAADLEAVAGYQRWLAAQIAGAGVKGVRIESLASGRPEMSATLERADRFLSLVGLLSAMLAAV</sequence>
<feature type="non-terminal residue" evidence="1">
    <location>
        <position position="99"/>
    </location>
</feature>
<reference evidence="2" key="1">
    <citation type="journal article" date="2019" name="Syst. Appl. Microbiol.">
        <title>Flavobacterium circumlabens sp. nov. and Flavobacterium cupreum sp. nov., two psychrotrophic species isolated from Antarctic environmental samples.</title>
        <authorList>
            <person name="Kralova S."/>
            <person name="Busse H.-J."/>
            <person name="Svec P."/>
            <person name="Maslanova I."/>
            <person name="Stankova E."/>
            <person name="Bartak M."/>
            <person name="Sedlacek I."/>
        </authorList>
    </citation>
    <scope>NUCLEOTIDE SEQUENCE [LARGE SCALE GENOMIC DNA]</scope>
    <source>
        <strain evidence="2">CCM 8825</strain>
    </source>
</reference>
<dbReference type="AlphaFoldDB" id="A0A433ZZJ6"/>
<comment type="caution">
    <text evidence="1">The sequence shown here is derived from an EMBL/GenBank/DDBJ whole genome shotgun (WGS) entry which is preliminary data.</text>
</comment>
<evidence type="ECO:0000313" key="1">
    <source>
        <dbReference type="EMBL" id="RUT67549.1"/>
    </source>
</evidence>
<proteinExistence type="predicted"/>
<name>A0A433ZZJ6_9FLAO</name>
<protein>
    <submittedName>
        <fullName evidence="1">ABC transporter permease</fullName>
    </submittedName>
</protein>
<dbReference type="Proteomes" id="UP000288102">
    <property type="component" value="Unassembled WGS sequence"/>
</dbReference>
<accession>A0A433ZZJ6</accession>
<keyword evidence="2" id="KW-1185">Reference proteome</keyword>
<evidence type="ECO:0000313" key="2">
    <source>
        <dbReference type="Proteomes" id="UP000288102"/>
    </source>
</evidence>
<gene>
    <name evidence="1" type="ORF">D0817_25870</name>
</gene>
<organism evidence="1 2">
    <name type="scientific">Flavobacterium cupreum</name>
    <dbReference type="NCBI Taxonomy" id="2133766"/>
    <lineage>
        <taxon>Bacteria</taxon>
        <taxon>Pseudomonadati</taxon>
        <taxon>Bacteroidota</taxon>
        <taxon>Flavobacteriia</taxon>
        <taxon>Flavobacteriales</taxon>
        <taxon>Flavobacteriaceae</taxon>
        <taxon>Flavobacterium</taxon>
    </lineage>
</organism>
<feature type="non-terminal residue" evidence="1">
    <location>
        <position position="1"/>
    </location>
</feature>